<sequence length="154" mass="17216">MVLRSLAPAVNRQHTSSFTVHDTAEFASELAARSSPRRRLRQQGPICLTEYAFQWLMGPLWASDLRSRLKFEANRFSQLLADIFVVKANLPSQAKTRASPPRHPHRTSLDCPHLPSYPHLSTSSFSLGGAASGTDGIVSCPLRYFRKYAPDYCP</sequence>
<evidence type="ECO:0000313" key="2">
    <source>
        <dbReference type="Proteomes" id="UP000481861"/>
    </source>
</evidence>
<accession>A0A7C8ICG4</accession>
<dbReference type="Proteomes" id="UP000481861">
    <property type="component" value="Unassembled WGS sequence"/>
</dbReference>
<dbReference type="AlphaFoldDB" id="A0A7C8ICG4"/>
<evidence type="ECO:0000313" key="1">
    <source>
        <dbReference type="EMBL" id="KAF2876194.1"/>
    </source>
</evidence>
<reference evidence="1 2" key="1">
    <citation type="submission" date="2020-01" db="EMBL/GenBank/DDBJ databases">
        <authorList>
            <consortium name="DOE Joint Genome Institute"/>
            <person name="Haridas S."/>
            <person name="Albert R."/>
            <person name="Binder M."/>
            <person name="Bloem J."/>
            <person name="Labutti K."/>
            <person name="Salamov A."/>
            <person name="Andreopoulos B."/>
            <person name="Baker S.E."/>
            <person name="Barry K."/>
            <person name="Bills G."/>
            <person name="Bluhm B.H."/>
            <person name="Cannon C."/>
            <person name="Castanera R."/>
            <person name="Culley D.E."/>
            <person name="Daum C."/>
            <person name="Ezra D."/>
            <person name="Gonzalez J.B."/>
            <person name="Henrissat B."/>
            <person name="Kuo A."/>
            <person name="Liang C."/>
            <person name="Lipzen A."/>
            <person name="Lutzoni F."/>
            <person name="Magnuson J."/>
            <person name="Mondo S."/>
            <person name="Nolan M."/>
            <person name="Ohm R."/>
            <person name="Pangilinan J."/>
            <person name="Park H.-J.H."/>
            <person name="Ramirez L."/>
            <person name="Alfaro M."/>
            <person name="Sun H."/>
            <person name="Tritt A."/>
            <person name="Yoshinaga Y."/>
            <person name="Zwiers L.-H.L."/>
            <person name="Turgeon B.G."/>
            <person name="Goodwin S.B."/>
            <person name="Spatafora J.W."/>
            <person name="Crous P.W."/>
            <person name="Grigoriev I.V."/>
        </authorList>
    </citation>
    <scope>NUCLEOTIDE SEQUENCE [LARGE SCALE GENOMIC DNA]</scope>
    <source>
        <strain evidence="1 2">CBS 611.86</strain>
    </source>
</reference>
<gene>
    <name evidence="1" type="ORF">BDV95DRAFT_218655</name>
</gene>
<keyword evidence="2" id="KW-1185">Reference proteome</keyword>
<organism evidence="1 2">
    <name type="scientific">Massariosphaeria phaeospora</name>
    <dbReference type="NCBI Taxonomy" id="100035"/>
    <lineage>
        <taxon>Eukaryota</taxon>
        <taxon>Fungi</taxon>
        <taxon>Dikarya</taxon>
        <taxon>Ascomycota</taxon>
        <taxon>Pezizomycotina</taxon>
        <taxon>Dothideomycetes</taxon>
        <taxon>Pleosporomycetidae</taxon>
        <taxon>Pleosporales</taxon>
        <taxon>Pleosporales incertae sedis</taxon>
        <taxon>Massariosphaeria</taxon>
    </lineage>
</organism>
<proteinExistence type="predicted"/>
<comment type="caution">
    <text evidence="1">The sequence shown here is derived from an EMBL/GenBank/DDBJ whole genome shotgun (WGS) entry which is preliminary data.</text>
</comment>
<name>A0A7C8ICG4_9PLEO</name>
<dbReference type="EMBL" id="JAADJZ010000003">
    <property type="protein sequence ID" value="KAF2876194.1"/>
    <property type="molecule type" value="Genomic_DNA"/>
</dbReference>
<protein>
    <submittedName>
        <fullName evidence="1">Uncharacterized protein</fullName>
    </submittedName>
</protein>